<dbReference type="SUPFAM" id="SSF101904">
    <property type="entry name" value="GyrA/ParC C-terminal domain-like"/>
    <property type="match status" value="1"/>
</dbReference>
<gene>
    <name evidence="1" type="ORF">KDA82_41105</name>
</gene>
<dbReference type="PANTHER" id="PTHR43493:SF5">
    <property type="entry name" value="DNA GYRASE SUBUNIT A, CHLOROPLASTIC_MITOCHONDRIAL"/>
    <property type="match status" value="1"/>
</dbReference>
<reference evidence="1" key="1">
    <citation type="submission" date="2021-04" db="EMBL/GenBank/DDBJ databases">
        <title>Sequencing of actinobacteria type strains.</title>
        <authorList>
            <person name="Nguyen G.-S."/>
            <person name="Wentzel A."/>
        </authorList>
    </citation>
    <scope>NUCLEOTIDE SEQUENCE</scope>
    <source>
        <strain evidence="1">DSM 42095</strain>
    </source>
</reference>
<dbReference type="Pfam" id="PF03989">
    <property type="entry name" value="DNA_gyraseA_C"/>
    <property type="match status" value="2"/>
</dbReference>
<feature type="non-terminal residue" evidence="1">
    <location>
        <position position="110"/>
    </location>
</feature>
<dbReference type="GO" id="GO:0003918">
    <property type="term" value="F:DNA topoisomerase type II (double strand cut, ATP-hydrolyzing) activity"/>
    <property type="evidence" value="ECO:0007669"/>
    <property type="project" value="TreeGrafter"/>
</dbReference>
<proteinExistence type="predicted"/>
<dbReference type="InterPro" id="IPR035516">
    <property type="entry name" value="Gyrase/topoIV_suA_C"/>
</dbReference>
<protein>
    <submittedName>
        <fullName evidence="1">DNA gyrase subunit A</fullName>
    </submittedName>
</protein>
<dbReference type="EMBL" id="JAGSMN010002422">
    <property type="protein sequence ID" value="MBR7679222.1"/>
    <property type="molecule type" value="Genomic_DNA"/>
</dbReference>
<dbReference type="PANTHER" id="PTHR43493">
    <property type="entry name" value="DNA GYRASE/TOPOISOMERASE SUBUNIT A"/>
    <property type="match status" value="1"/>
</dbReference>
<feature type="non-terminal residue" evidence="1">
    <location>
        <position position="1"/>
    </location>
</feature>
<evidence type="ECO:0000313" key="2">
    <source>
        <dbReference type="Proteomes" id="UP000675554"/>
    </source>
</evidence>
<evidence type="ECO:0000313" key="1">
    <source>
        <dbReference type="EMBL" id="MBR7679222.1"/>
    </source>
</evidence>
<name>A0A8T4J7M3_9ACTN</name>
<dbReference type="GO" id="GO:0009330">
    <property type="term" value="C:DNA topoisomerase type II (double strand cut, ATP-hydrolyzing) complex"/>
    <property type="evidence" value="ECO:0007669"/>
    <property type="project" value="TreeGrafter"/>
</dbReference>
<sequence>RLTDGNKQIIIGTKNGLLIRFPETDVRQMGRTAAGVKGINLTDDDVVVGMEILEEDSHVLIVTEKGYGKLTPASEYRVQSRGGKGLKTCKITENNGSLVTVKATTGEEDL</sequence>
<dbReference type="Proteomes" id="UP000675554">
    <property type="component" value="Unassembled WGS sequence"/>
</dbReference>
<keyword evidence="2" id="KW-1185">Reference proteome</keyword>
<dbReference type="GO" id="GO:0005524">
    <property type="term" value="F:ATP binding"/>
    <property type="evidence" value="ECO:0007669"/>
    <property type="project" value="InterPro"/>
</dbReference>
<comment type="caution">
    <text evidence="1">The sequence shown here is derived from an EMBL/GenBank/DDBJ whole genome shotgun (WGS) entry which is preliminary data.</text>
</comment>
<dbReference type="Gene3D" id="2.120.10.90">
    <property type="entry name" value="DNA gyrase/topoisomerase IV, subunit A, C-terminal"/>
    <property type="match status" value="1"/>
</dbReference>
<organism evidence="1 2">
    <name type="scientific">Streptomyces daliensis</name>
    <dbReference type="NCBI Taxonomy" id="299421"/>
    <lineage>
        <taxon>Bacteria</taxon>
        <taxon>Bacillati</taxon>
        <taxon>Actinomycetota</taxon>
        <taxon>Actinomycetes</taxon>
        <taxon>Kitasatosporales</taxon>
        <taxon>Streptomycetaceae</taxon>
        <taxon>Streptomyces</taxon>
    </lineage>
</organism>
<dbReference type="AlphaFoldDB" id="A0A8T4J7M3"/>
<dbReference type="GO" id="GO:0005737">
    <property type="term" value="C:cytoplasm"/>
    <property type="evidence" value="ECO:0007669"/>
    <property type="project" value="TreeGrafter"/>
</dbReference>
<dbReference type="GO" id="GO:0006265">
    <property type="term" value="P:DNA topological change"/>
    <property type="evidence" value="ECO:0007669"/>
    <property type="project" value="InterPro"/>
</dbReference>
<dbReference type="InterPro" id="IPR050220">
    <property type="entry name" value="Type_II_DNA_Topoisomerases"/>
</dbReference>
<dbReference type="GO" id="GO:0003677">
    <property type="term" value="F:DNA binding"/>
    <property type="evidence" value="ECO:0007669"/>
    <property type="project" value="InterPro"/>
</dbReference>
<accession>A0A8T4J7M3</accession>
<dbReference type="InterPro" id="IPR006691">
    <property type="entry name" value="GyrA/parC_rep"/>
</dbReference>